<organism evidence="2 3">
    <name type="scientific">Paenibacillus silvae</name>
    <dbReference type="NCBI Taxonomy" id="1325358"/>
    <lineage>
        <taxon>Bacteria</taxon>
        <taxon>Bacillati</taxon>
        <taxon>Bacillota</taxon>
        <taxon>Bacilli</taxon>
        <taxon>Bacillales</taxon>
        <taxon>Paenibacillaceae</taxon>
        <taxon>Paenibacillus</taxon>
    </lineage>
</organism>
<proteinExistence type="predicted"/>
<keyword evidence="1" id="KW-1133">Transmembrane helix</keyword>
<keyword evidence="3" id="KW-1185">Reference proteome</keyword>
<dbReference type="Proteomes" id="UP000652153">
    <property type="component" value="Unassembled WGS sequence"/>
</dbReference>
<dbReference type="EMBL" id="BMFU01000002">
    <property type="protein sequence ID" value="GGH53268.1"/>
    <property type="molecule type" value="Genomic_DNA"/>
</dbReference>
<gene>
    <name evidence="2" type="ORF">GCM10008014_20800</name>
</gene>
<name>A0ABQ1Z7X1_9BACL</name>
<reference evidence="3" key="1">
    <citation type="journal article" date="2019" name="Int. J. Syst. Evol. Microbiol.">
        <title>The Global Catalogue of Microorganisms (GCM) 10K type strain sequencing project: providing services to taxonomists for standard genome sequencing and annotation.</title>
        <authorList>
            <consortium name="The Broad Institute Genomics Platform"/>
            <consortium name="The Broad Institute Genome Sequencing Center for Infectious Disease"/>
            <person name="Wu L."/>
            <person name="Ma J."/>
        </authorList>
    </citation>
    <scope>NUCLEOTIDE SEQUENCE [LARGE SCALE GENOMIC DNA]</scope>
    <source>
        <strain evidence="3">CGMCC 1.12770</strain>
    </source>
</reference>
<keyword evidence="1" id="KW-0472">Membrane</keyword>
<sequence>MLWPELQVEAGFFVIFIAVSIEIKAAICETTKLARFVPLLEKLINGIKSLKLTLIPRCVRLKEEINMIILVGIKIEAVREVADGGTSSDK</sequence>
<protein>
    <submittedName>
        <fullName evidence="2">Uncharacterized protein</fullName>
    </submittedName>
</protein>
<evidence type="ECO:0000313" key="3">
    <source>
        <dbReference type="Proteomes" id="UP000652153"/>
    </source>
</evidence>
<evidence type="ECO:0000256" key="1">
    <source>
        <dbReference type="SAM" id="Phobius"/>
    </source>
</evidence>
<comment type="caution">
    <text evidence="2">The sequence shown here is derived from an EMBL/GenBank/DDBJ whole genome shotgun (WGS) entry which is preliminary data.</text>
</comment>
<feature type="transmembrane region" description="Helical" evidence="1">
    <location>
        <begin position="6"/>
        <end position="27"/>
    </location>
</feature>
<keyword evidence="1" id="KW-0812">Transmembrane</keyword>
<evidence type="ECO:0000313" key="2">
    <source>
        <dbReference type="EMBL" id="GGH53268.1"/>
    </source>
</evidence>
<accession>A0ABQ1Z7X1</accession>